<sequence>MPFRGAGWGNPSWWGGYCNHGNVLFPTWHRAYLVRIENALRAVTGYADITLPFWDETGMSARTAGIPSIFLRRSVIIPHSVTGDGEKTIDNPLRSYKFQDGIWDNLNPIPDADYSKPKGYETTRYPFSGLASSDDTGAAQQHNKFVAMLDTDKLLNDNVINWLGNSIVNSDGRVYNEDIYYSTPGNDLSPQTVPPKKPRLPVVSLESPHNDMHLAIGGFDIPGQGNFDSIIGANGDMGENDTAAFDPIFFFHHCFIDKVFWDWQKKWGSRTQLTIEAGYPGTNSVDYQGPTPGVSGNTWLSMESPLAPFTIDDTEGGKTLTSNDVVDIVKQLRYKYYDDDETDSGGGGGGGSDDDGSDSGGSDDSGSGGCGSVGGGGCSGACCRRCLCKCGFGTCVCGCYACRSCLSYEIPRLLALPLPGQEQDGNFPHLPSNPPTGDQVSPSVQVVRVSGVNRAKLAGSFVLVVRAIVNGEDSIVGTESVLSRWKISGCANGQQHLGVKAFVPLVGLDSKALSTVRVGLHAREVMIMKIPSPPSWEARAAAKRAETLNNIPAEWRLSPADLAGAEKERHLTGPFIQRFLDADEVSIIAKDSVQLVDDIRRAKLTAVQVTRAFCKTAAIAHQISNCLHEVFFDQALERAAWLDVQFAKKQSTVGPLHGLPISLKDQFHVKGVDTTMGYIGWIGSNLGISDPKQAHNVESQIVTELLSLGAVLYCKTSLPQTLLLGETKNNLIGETLNPNNRNLSCGGSSGGEGALQALRGSTLGLGTDIGGSVRIPAGFNGTYSLKPTPERLSYRCAANNNPGENTYRSTVGIMSTSLEGLGLLLQADLSTKPWLRDPAVIPMPFRDEIAREYGSRANPDGTANDAIPLKLGVLWTDGAVQPHPPVTRGLNTVVEAMRSAGHQIVDWNPPSQIAGRDIHLAFLMADGARDIHNQLNLSGEPLIPELQETFQLREPMNLIKYQDLTLQGLQYESQYSDYWNSTAEKDGSLLVLSHLENASANSDIGQIVDAVIMPVAPHAAVIPGKYYHTAYTEIINLLNYSVVVIPVTKADKQIDKVDTSYQPSSDLDRMNWEAYDPEVYDGGPVGLQIVGRKFEEEKVLSIAKTVISAMRTGKAKAATTGADGGIIRDA</sequence>
<comment type="caution">
    <text evidence="1">The sequence shown here is derived from an EMBL/GenBank/DDBJ whole genome shotgun (WGS) entry which is preliminary data.</text>
</comment>
<organism evidence="1 2">
    <name type="scientific">Lasiodiplodia mahajangana</name>
    <dbReference type="NCBI Taxonomy" id="1108764"/>
    <lineage>
        <taxon>Eukaryota</taxon>
        <taxon>Fungi</taxon>
        <taxon>Dikarya</taxon>
        <taxon>Ascomycota</taxon>
        <taxon>Pezizomycotina</taxon>
        <taxon>Dothideomycetes</taxon>
        <taxon>Dothideomycetes incertae sedis</taxon>
        <taxon>Botryosphaeriales</taxon>
        <taxon>Botryosphaeriaceae</taxon>
        <taxon>Lasiodiplodia</taxon>
    </lineage>
</organism>
<proteinExistence type="predicted"/>
<dbReference type="EMBL" id="JAPUUL010000266">
    <property type="protein sequence ID" value="KAJ8131576.1"/>
    <property type="molecule type" value="Genomic_DNA"/>
</dbReference>
<name>A0ACC2JVU0_9PEZI</name>
<keyword evidence="2" id="KW-1185">Reference proteome</keyword>
<evidence type="ECO:0000313" key="2">
    <source>
        <dbReference type="Proteomes" id="UP001153332"/>
    </source>
</evidence>
<gene>
    <name evidence="1" type="ORF">O1611_g2051</name>
</gene>
<evidence type="ECO:0000313" key="1">
    <source>
        <dbReference type="EMBL" id="KAJ8131576.1"/>
    </source>
</evidence>
<dbReference type="Proteomes" id="UP001153332">
    <property type="component" value="Unassembled WGS sequence"/>
</dbReference>
<accession>A0ACC2JVU0</accession>
<protein>
    <submittedName>
        <fullName evidence="1">Uncharacterized protein</fullName>
    </submittedName>
</protein>
<reference evidence="1" key="1">
    <citation type="submission" date="2022-12" db="EMBL/GenBank/DDBJ databases">
        <title>Genome Sequence of Lasiodiplodia mahajangana.</title>
        <authorList>
            <person name="Buettner E."/>
        </authorList>
    </citation>
    <scope>NUCLEOTIDE SEQUENCE</scope>
    <source>
        <strain evidence="1">VT137</strain>
    </source>
</reference>